<protein>
    <submittedName>
        <fullName evidence="5">Serine/threonine protein kinase</fullName>
        <ecNumber evidence="5">2.7.11.17</ecNumber>
    </submittedName>
</protein>
<keyword evidence="1 3" id="KW-0547">Nucleotide-binding</keyword>
<dbReference type="InterPro" id="IPR008629">
    <property type="entry name" value="GUN4-like"/>
</dbReference>
<evidence type="ECO:0000313" key="6">
    <source>
        <dbReference type="Proteomes" id="UP000010473"/>
    </source>
</evidence>
<keyword evidence="5" id="KW-0418">Kinase</keyword>
<sequence length="450" mass="51748">MIWRRGEAIQDGKYVIEEVLGVGGFGITYRAQDCHLTRLVAIKTANDLILSKPDFAQHQEKFIQEAFRLAKCNHNHIVQVHDVCQEQGIWCMVMEYLTGGDLESKIIEQGVLSEKKALLYIRQIGEALSYIHQQGLLHRDVKPSNIMLRDNAEEAVLIDFGLAREFIDGKTLTHTNARTESFAPIEQYYQRAKRGPYTDVHALAATCYFLLTGVQPLPAQFRSQGASLILPKKHNPRLSDQLNAAIVKGMALQAEHRPQSVQQWLEMIPDAQQLELEKTSSNPENIYQRLEIYLSKGEWQQADEETYEILLKIANRVKEGWLDYKSTQKLTCETLQVIDLLWLKYSEERFGFSVQRRIWQELGGKIDYKTECTLGERLGWRVRNRWQDSSQIQYTLAAPEGHLPWDGHLPDGELKEIGLVGSYARWWCCLILSRCAECKVEVKSKKREAS</sequence>
<dbReference type="PANTHER" id="PTHR24347">
    <property type="entry name" value="SERINE/THREONINE-PROTEIN KINASE"/>
    <property type="match status" value="1"/>
</dbReference>
<dbReference type="Gene3D" id="1.10.10.1770">
    <property type="entry name" value="Gun4-like"/>
    <property type="match status" value="1"/>
</dbReference>
<proteinExistence type="predicted"/>
<dbReference type="EMBL" id="CP003653">
    <property type="protein sequence ID" value="AFZ35208.1"/>
    <property type="molecule type" value="Genomic_DNA"/>
</dbReference>
<dbReference type="eggNOG" id="COG0515">
    <property type="taxonomic scope" value="Bacteria"/>
</dbReference>
<dbReference type="Proteomes" id="UP000010473">
    <property type="component" value="Chromosome"/>
</dbReference>
<dbReference type="OrthoDB" id="581647at2"/>
<dbReference type="GO" id="GO:0004683">
    <property type="term" value="F:calcium/calmodulin-dependent protein kinase activity"/>
    <property type="evidence" value="ECO:0007669"/>
    <property type="project" value="UniProtKB-EC"/>
</dbReference>
<dbReference type="InterPro" id="IPR017441">
    <property type="entry name" value="Protein_kinase_ATP_BS"/>
</dbReference>
<dbReference type="RefSeq" id="WP_015192879.1">
    <property type="nucleotide sequence ID" value="NC_019748.1"/>
</dbReference>
<evidence type="ECO:0000313" key="5">
    <source>
        <dbReference type="EMBL" id="AFZ35208.1"/>
    </source>
</evidence>
<evidence type="ECO:0000256" key="2">
    <source>
        <dbReference type="ARBA" id="ARBA00022840"/>
    </source>
</evidence>
<dbReference type="GO" id="GO:0005524">
    <property type="term" value="F:ATP binding"/>
    <property type="evidence" value="ECO:0007669"/>
    <property type="project" value="UniProtKB-UniRule"/>
</dbReference>
<dbReference type="Gene3D" id="1.10.510.10">
    <property type="entry name" value="Transferase(Phosphotransferase) domain 1"/>
    <property type="match status" value="1"/>
</dbReference>
<evidence type="ECO:0000259" key="4">
    <source>
        <dbReference type="PROSITE" id="PS50011"/>
    </source>
</evidence>
<dbReference type="STRING" id="111780.Sta7437_1643"/>
<dbReference type="InterPro" id="IPR008271">
    <property type="entry name" value="Ser/Thr_kinase_AS"/>
</dbReference>
<dbReference type="PROSITE" id="PS00108">
    <property type="entry name" value="PROTEIN_KINASE_ST"/>
    <property type="match status" value="1"/>
</dbReference>
<dbReference type="AlphaFoldDB" id="K9XRR2"/>
<dbReference type="SMART" id="SM00220">
    <property type="entry name" value="S_TKc"/>
    <property type="match status" value="1"/>
</dbReference>
<dbReference type="SUPFAM" id="SSF140869">
    <property type="entry name" value="GUN4-like"/>
    <property type="match status" value="1"/>
</dbReference>
<accession>K9XRR2</accession>
<dbReference type="PROSITE" id="PS00107">
    <property type="entry name" value="PROTEIN_KINASE_ATP"/>
    <property type="match status" value="1"/>
</dbReference>
<dbReference type="SUPFAM" id="SSF56112">
    <property type="entry name" value="Protein kinase-like (PK-like)"/>
    <property type="match status" value="1"/>
</dbReference>
<dbReference type="PROSITE" id="PS50011">
    <property type="entry name" value="PROTEIN_KINASE_DOM"/>
    <property type="match status" value="1"/>
</dbReference>
<dbReference type="InterPro" id="IPR037215">
    <property type="entry name" value="GUN4-like_sf"/>
</dbReference>
<keyword evidence="5" id="KW-0808">Transferase</keyword>
<dbReference type="CDD" id="cd16383">
    <property type="entry name" value="GUN4"/>
    <property type="match status" value="1"/>
</dbReference>
<dbReference type="Gene3D" id="3.30.200.20">
    <property type="entry name" value="Phosphorylase Kinase, domain 1"/>
    <property type="match status" value="1"/>
</dbReference>
<evidence type="ECO:0000256" key="1">
    <source>
        <dbReference type="ARBA" id="ARBA00022741"/>
    </source>
</evidence>
<keyword evidence="6" id="KW-1185">Reference proteome</keyword>
<dbReference type="InterPro" id="IPR000719">
    <property type="entry name" value="Prot_kinase_dom"/>
</dbReference>
<reference evidence="6" key="1">
    <citation type="journal article" date="2013" name="Proc. Natl. Acad. Sci. U.S.A.">
        <title>Improving the coverage of the cyanobacterial phylum using diversity-driven genome sequencing.</title>
        <authorList>
            <person name="Shih P.M."/>
            <person name="Wu D."/>
            <person name="Latifi A."/>
            <person name="Axen S.D."/>
            <person name="Fewer D.P."/>
            <person name="Talla E."/>
            <person name="Calteau A."/>
            <person name="Cai F."/>
            <person name="Tandeau de Marsac N."/>
            <person name="Rippka R."/>
            <person name="Herdman M."/>
            <person name="Sivonen K."/>
            <person name="Coursin T."/>
            <person name="Laurent T."/>
            <person name="Goodwin L."/>
            <person name="Nolan M."/>
            <person name="Davenport K.W."/>
            <person name="Han C.S."/>
            <person name="Rubin E.M."/>
            <person name="Eisen J.A."/>
            <person name="Woyke T."/>
            <person name="Gugger M."/>
            <person name="Kerfeld C.A."/>
        </authorList>
    </citation>
    <scope>NUCLEOTIDE SEQUENCE [LARGE SCALE GENOMIC DNA]</scope>
    <source>
        <strain evidence="6">ATCC 29371 / PCC 7437</strain>
    </source>
</reference>
<name>K9XRR2_STAC7</name>
<dbReference type="Gene3D" id="1.25.40.620">
    <property type="match status" value="1"/>
</dbReference>
<dbReference type="CDD" id="cd14014">
    <property type="entry name" value="STKc_PknB_like"/>
    <property type="match status" value="1"/>
</dbReference>
<dbReference type="KEGG" id="scs:Sta7437_1643"/>
<feature type="binding site" evidence="3">
    <location>
        <position position="43"/>
    </location>
    <ligand>
        <name>ATP</name>
        <dbReference type="ChEBI" id="CHEBI:30616"/>
    </ligand>
</feature>
<organism evidence="5 6">
    <name type="scientific">Stanieria cyanosphaera (strain ATCC 29371 / PCC 7437)</name>
    <dbReference type="NCBI Taxonomy" id="111780"/>
    <lineage>
        <taxon>Bacteria</taxon>
        <taxon>Bacillati</taxon>
        <taxon>Cyanobacteriota</taxon>
        <taxon>Cyanophyceae</taxon>
        <taxon>Pleurocapsales</taxon>
        <taxon>Dermocarpellaceae</taxon>
        <taxon>Stanieria</taxon>
    </lineage>
</organism>
<keyword evidence="5" id="KW-0723">Serine/threonine-protein kinase</keyword>
<dbReference type="InterPro" id="IPR011009">
    <property type="entry name" value="Kinase-like_dom_sf"/>
</dbReference>
<dbReference type="HOGENOM" id="CLU_000288_135_5_3"/>
<dbReference type="Pfam" id="PF00069">
    <property type="entry name" value="Pkinase"/>
    <property type="match status" value="1"/>
</dbReference>
<dbReference type="EC" id="2.7.11.17" evidence="5"/>
<feature type="domain" description="Protein kinase" evidence="4">
    <location>
        <begin position="14"/>
        <end position="276"/>
    </location>
</feature>
<dbReference type="Pfam" id="PF05419">
    <property type="entry name" value="GUN4"/>
    <property type="match status" value="1"/>
</dbReference>
<keyword evidence="2 3" id="KW-0067">ATP-binding</keyword>
<gene>
    <name evidence="5" type="ordered locus">Sta7437_1643</name>
</gene>
<evidence type="ECO:0000256" key="3">
    <source>
        <dbReference type="PROSITE-ProRule" id="PRU10141"/>
    </source>
</evidence>